<evidence type="ECO:0000313" key="1">
    <source>
        <dbReference type="EMBL" id="SDO18977.1"/>
    </source>
</evidence>
<gene>
    <name evidence="1" type="ORF">SAMN05421677_103183</name>
</gene>
<dbReference type="RefSeq" id="WP_089651305.1">
    <property type="nucleotide sequence ID" value="NZ_FNIZ01000003.1"/>
</dbReference>
<name>A0A1H0HIQ0_HALAD</name>
<keyword evidence="2" id="KW-1185">Reference proteome</keyword>
<dbReference type="OrthoDB" id="2112831at2"/>
<dbReference type="InterPro" id="IPR045527">
    <property type="entry name" value="DUF6470"/>
</dbReference>
<accession>A0A1H0HIQ0</accession>
<reference evidence="2" key="1">
    <citation type="submission" date="2016-10" db="EMBL/GenBank/DDBJ databases">
        <authorList>
            <person name="Varghese N."/>
            <person name="Submissions S."/>
        </authorList>
    </citation>
    <scope>NUCLEOTIDE SEQUENCE [LARGE SCALE GENOMIC DNA]</scope>
    <source>
        <strain evidence="2">CGMCC 1.3703</strain>
    </source>
</reference>
<organism evidence="1 2">
    <name type="scientific">Halobacillus aidingensis</name>
    <dbReference type="NCBI Taxonomy" id="240303"/>
    <lineage>
        <taxon>Bacteria</taxon>
        <taxon>Bacillati</taxon>
        <taxon>Bacillota</taxon>
        <taxon>Bacilli</taxon>
        <taxon>Bacillales</taxon>
        <taxon>Bacillaceae</taxon>
        <taxon>Halobacillus</taxon>
    </lineage>
</organism>
<evidence type="ECO:0000313" key="2">
    <source>
        <dbReference type="Proteomes" id="UP000198860"/>
    </source>
</evidence>
<sequence length="183" mass="20851">MDIPKLQVQSTQGRVGLTVHEPKQTIEQHKADQSIQQPKADMKIEQKPGKLTIDQTNAWHNLDLKNVLVRTEELVGIAKNIWMEGLARVSREGDELMRIENGGNPIAAQAKRNAGFDFTFQPGGRPAYELVQTIFQPGDAQIDIQRRDPIIDNKKREPEHHYRPGNVDVSMEQMPDLKIDWKV</sequence>
<dbReference type="Pfam" id="PF20074">
    <property type="entry name" value="DUF6470"/>
    <property type="match status" value="1"/>
</dbReference>
<proteinExistence type="predicted"/>
<dbReference type="AlphaFoldDB" id="A0A1H0HIQ0"/>
<protein>
    <submittedName>
        <fullName evidence="1">Uncharacterized protein</fullName>
    </submittedName>
</protein>
<dbReference type="Proteomes" id="UP000198860">
    <property type="component" value="Unassembled WGS sequence"/>
</dbReference>
<dbReference type="EMBL" id="FNIZ01000003">
    <property type="protein sequence ID" value="SDO18977.1"/>
    <property type="molecule type" value="Genomic_DNA"/>
</dbReference>
<dbReference type="STRING" id="240303.SAMN05421677_103183"/>